<evidence type="ECO:0000313" key="1">
    <source>
        <dbReference type="EMBL" id="JAH53940.1"/>
    </source>
</evidence>
<accession>A0A0E9TM55</accession>
<organism evidence="1">
    <name type="scientific">Anguilla anguilla</name>
    <name type="common">European freshwater eel</name>
    <name type="synonym">Muraena anguilla</name>
    <dbReference type="NCBI Taxonomy" id="7936"/>
    <lineage>
        <taxon>Eukaryota</taxon>
        <taxon>Metazoa</taxon>
        <taxon>Chordata</taxon>
        <taxon>Craniata</taxon>
        <taxon>Vertebrata</taxon>
        <taxon>Euteleostomi</taxon>
        <taxon>Actinopterygii</taxon>
        <taxon>Neopterygii</taxon>
        <taxon>Teleostei</taxon>
        <taxon>Anguilliformes</taxon>
        <taxon>Anguillidae</taxon>
        <taxon>Anguilla</taxon>
    </lineage>
</organism>
<dbReference type="AlphaFoldDB" id="A0A0E9TM55"/>
<proteinExistence type="predicted"/>
<dbReference type="EMBL" id="GBXM01054637">
    <property type="protein sequence ID" value="JAH53940.1"/>
    <property type="molecule type" value="Transcribed_RNA"/>
</dbReference>
<sequence>MQRTNYPMGLNNVLSYCKAGDARTTPAPILHTPA</sequence>
<protein>
    <submittedName>
        <fullName evidence="1">Uncharacterized protein</fullName>
    </submittedName>
</protein>
<reference evidence="1" key="2">
    <citation type="journal article" date="2015" name="Fish Shellfish Immunol.">
        <title>Early steps in the European eel (Anguilla anguilla)-Vibrio vulnificus interaction in the gills: Role of the RtxA13 toxin.</title>
        <authorList>
            <person name="Callol A."/>
            <person name="Pajuelo D."/>
            <person name="Ebbesson L."/>
            <person name="Teles M."/>
            <person name="MacKenzie S."/>
            <person name="Amaro C."/>
        </authorList>
    </citation>
    <scope>NUCLEOTIDE SEQUENCE</scope>
</reference>
<name>A0A0E9TM55_ANGAN</name>
<reference evidence="1" key="1">
    <citation type="submission" date="2014-11" db="EMBL/GenBank/DDBJ databases">
        <authorList>
            <person name="Amaro Gonzalez C."/>
        </authorList>
    </citation>
    <scope>NUCLEOTIDE SEQUENCE</scope>
</reference>